<gene>
    <name evidence="1" type="ORF">PCASD_21338</name>
</gene>
<dbReference type="EMBL" id="PGCI01000333">
    <property type="protein sequence ID" value="PLW29378.1"/>
    <property type="molecule type" value="Genomic_DNA"/>
</dbReference>
<name>A0A2N5TVA4_9BASI</name>
<dbReference type="Proteomes" id="UP000235392">
    <property type="component" value="Unassembled WGS sequence"/>
</dbReference>
<protein>
    <submittedName>
        <fullName evidence="1">Uncharacterized protein</fullName>
    </submittedName>
</protein>
<sequence length="127" mass="14239">MRYLVLATWGTPQSFQALHLPGYCLFRGELDSSLATVQFPANQTVAWLLSVSRQNGQQPLQATVRLAAKRTAAFTGYCLFGGETESSLYRLVSIWRRNGQQPVQATFQFPANRTGSRCPLSRQQPSW</sequence>
<organism evidence="1 2">
    <name type="scientific">Puccinia coronata f. sp. avenae</name>
    <dbReference type="NCBI Taxonomy" id="200324"/>
    <lineage>
        <taxon>Eukaryota</taxon>
        <taxon>Fungi</taxon>
        <taxon>Dikarya</taxon>
        <taxon>Basidiomycota</taxon>
        <taxon>Pucciniomycotina</taxon>
        <taxon>Pucciniomycetes</taxon>
        <taxon>Pucciniales</taxon>
        <taxon>Pucciniaceae</taxon>
        <taxon>Puccinia</taxon>
    </lineage>
</organism>
<proteinExistence type="predicted"/>
<reference evidence="1 2" key="1">
    <citation type="submission" date="2017-11" db="EMBL/GenBank/DDBJ databases">
        <title>De novo assembly and phasing of dikaryotic genomes from two isolates of Puccinia coronata f. sp. avenae, the causal agent of oat crown rust.</title>
        <authorList>
            <person name="Miller M.E."/>
            <person name="Zhang Y."/>
            <person name="Omidvar V."/>
            <person name="Sperschneider J."/>
            <person name="Schwessinger B."/>
            <person name="Raley C."/>
            <person name="Palmer J.M."/>
            <person name="Garnica D."/>
            <person name="Upadhyaya N."/>
            <person name="Rathjen J."/>
            <person name="Taylor J.M."/>
            <person name="Park R.F."/>
            <person name="Dodds P.N."/>
            <person name="Hirsch C.D."/>
            <person name="Kianian S.F."/>
            <person name="Figueroa M."/>
        </authorList>
    </citation>
    <scope>NUCLEOTIDE SEQUENCE [LARGE SCALE GENOMIC DNA]</scope>
    <source>
        <strain evidence="1">12SD80</strain>
    </source>
</reference>
<evidence type="ECO:0000313" key="1">
    <source>
        <dbReference type="EMBL" id="PLW29378.1"/>
    </source>
</evidence>
<comment type="caution">
    <text evidence="1">The sequence shown here is derived from an EMBL/GenBank/DDBJ whole genome shotgun (WGS) entry which is preliminary data.</text>
</comment>
<dbReference type="AlphaFoldDB" id="A0A2N5TVA4"/>
<accession>A0A2N5TVA4</accession>
<evidence type="ECO:0000313" key="2">
    <source>
        <dbReference type="Proteomes" id="UP000235392"/>
    </source>
</evidence>